<reference evidence="2 3" key="1">
    <citation type="submission" date="2014-12" db="EMBL/GenBank/DDBJ databases">
        <title>Draft genome sequence of Paenibacillus kamchatkensis strain B-2647.</title>
        <authorList>
            <person name="Karlyshev A.V."/>
            <person name="Kudryashova E.B."/>
        </authorList>
    </citation>
    <scope>NUCLEOTIDE SEQUENCE [LARGE SCALE GENOMIC DNA]</scope>
    <source>
        <strain evidence="2 3">VKM B-2647</strain>
    </source>
</reference>
<keyword evidence="3" id="KW-1185">Reference proteome</keyword>
<proteinExistence type="predicted"/>
<evidence type="ECO:0000313" key="3">
    <source>
        <dbReference type="Proteomes" id="UP000031967"/>
    </source>
</evidence>
<feature type="region of interest" description="Disordered" evidence="1">
    <location>
        <begin position="1"/>
        <end position="22"/>
    </location>
</feature>
<feature type="non-terminal residue" evidence="2">
    <location>
        <position position="253"/>
    </location>
</feature>
<accession>A0ABR5ACR6</accession>
<organism evidence="2 3">
    <name type="scientific">Gordoniibacillus kamchatkensis</name>
    <dbReference type="NCBI Taxonomy" id="1590651"/>
    <lineage>
        <taxon>Bacteria</taxon>
        <taxon>Bacillati</taxon>
        <taxon>Bacillota</taxon>
        <taxon>Bacilli</taxon>
        <taxon>Bacillales</taxon>
        <taxon>Paenibacillaceae</taxon>
        <taxon>Gordoniibacillus</taxon>
    </lineage>
</organism>
<feature type="region of interest" description="Disordered" evidence="1">
    <location>
        <begin position="158"/>
        <end position="185"/>
    </location>
</feature>
<gene>
    <name evidence="2" type="ORF">SD70_24540</name>
</gene>
<comment type="caution">
    <text evidence="2">The sequence shown here is derived from an EMBL/GenBank/DDBJ whole genome shotgun (WGS) entry which is preliminary data.</text>
</comment>
<name>A0ABR5ACR6_9BACL</name>
<protein>
    <submittedName>
        <fullName evidence="2">Uncharacterized protein</fullName>
    </submittedName>
</protein>
<dbReference type="EMBL" id="JXAK01000052">
    <property type="protein sequence ID" value="KIL38766.1"/>
    <property type="molecule type" value="Genomic_DNA"/>
</dbReference>
<sequence length="253" mass="27419">MKQVSPSHDAARRSAGGAQRFAGGEGRQSVCARYGAAGSGGKFGFAGSSRRVRCSAARFVRRLRFEQLVQLAPQPSDVAAQLQRTAGAFAAPERDFAEAIGRFGDVHAVGLNALNAPRRCAELEHVADLGFVNVLFVQLAEVDAGFMVMHRIGGALRDRARSEKGRHGSRRQPLEAAAGAVPGDERAHERVMAGEHVQHRRQLLARQAAVAVAARQQPLEPRHVPSVACRQHGDDMLREDIEPLPRHAERLDV</sequence>
<dbReference type="Proteomes" id="UP000031967">
    <property type="component" value="Unassembled WGS sequence"/>
</dbReference>
<evidence type="ECO:0000313" key="2">
    <source>
        <dbReference type="EMBL" id="KIL38766.1"/>
    </source>
</evidence>
<evidence type="ECO:0000256" key="1">
    <source>
        <dbReference type="SAM" id="MobiDB-lite"/>
    </source>
</evidence>